<proteinExistence type="predicted"/>
<keyword evidence="4" id="KW-0175">Coiled coil</keyword>
<dbReference type="InterPro" id="IPR002181">
    <property type="entry name" value="Fibrinogen_a/b/g_C_dom"/>
</dbReference>
<evidence type="ECO:0000256" key="4">
    <source>
        <dbReference type="ARBA" id="ARBA00023054"/>
    </source>
</evidence>
<keyword evidence="7" id="KW-0472">Membrane</keyword>
<keyword evidence="6" id="KW-0325">Glycoprotein</keyword>
<keyword evidence="7" id="KW-0812">Transmembrane</keyword>
<name>A0A2M4BTA5_9DIPT</name>
<dbReference type="PROSITE" id="PS51406">
    <property type="entry name" value="FIBRINOGEN_C_2"/>
    <property type="match status" value="1"/>
</dbReference>
<dbReference type="InterPro" id="IPR036056">
    <property type="entry name" value="Fibrinogen-like_C"/>
</dbReference>
<evidence type="ECO:0000256" key="6">
    <source>
        <dbReference type="ARBA" id="ARBA00023180"/>
    </source>
</evidence>
<keyword evidence="5" id="KW-1015">Disulfide bond</keyword>
<protein>
    <submittedName>
        <fullName evidence="9">Putative ficolin</fullName>
    </submittedName>
</protein>
<keyword evidence="2" id="KW-0964">Secreted</keyword>
<dbReference type="PANTHER" id="PTHR47221:SF6">
    <property type="entry name" value="FIBRINOGEN ALPHA CHAIN"/>
    <property type="match status" value="1"/>
</dbReference>
<comment type="subcellular location">
    <subcellularLocation>
        <location evidence="1">Secreted</location>
    </subcellularLocation>
</comment>
<evidence type="ECO:0000256" key="1">
    <source>
        <dbReference type="ARBA" id="ARBA00004613"/>
    </source>
</evidence>
<evidence type="ECO:0000313" key="9">
    <source>
        <dbReference type="EMBL" id="MBW56300.1"/>
    </source>
</evidence>
<organism evidence="9">
    <name type="scientific">Anopheles marajoara</name>
    <dbReference type="NCBI Taxonomy" id="58244"/>
    <lineage>
        <taxon>Eukaryota</taxon>
        <taxon>Metazoa</taxon>
        <taxon>Ecdysozoa</taxon>
        <taxon>Arthropoda</taxon>
        <taxon>Hexapoda</taxon>
        <taxon>Insecta</taxon>
        <taxon>Pterygota</taxon>
        <taxon>Neoptera</taxon>
        <taxon>Endopterygota</taxon>
        <taxon>Diptera</taxon>
        <taxon>Nematocera</taxon>
        <taxon>Culicoidea</taxon>
        <taxon>Culicidae</taxon>
        <taxon>Anophelinae</taxon>
        <taxon>Anopheles</taxon>
    </lineage>
</organism>
<evidence type="ECO:0000256" key="5">
    <source>
        <dbReference type="ARBA" id="ARBA00023157"/>
    </source>
</evidence>
<feature type="domain" description="Fibrinogen C-terminal" evidence="8">
    <location>
        <begin position="120"/>
        <end position="336"/>
    </location>
</feature>
<evidence type="ECO:0000256" key="2">
    <source>
        <dbReference type="ARBA" id="ARBA00022525"/>
    </source>
</evidence>
<dbReference type="AlphaFoldDB" id="A0A2M4BTA5"/>
<feature type="transmembrane region" description="Helical" evidence="7">
    <location>
        <begin position="6"/>
        <end position="27"/>
    </location>
</feature>
<dbReference type="PANTHER" id="PTHR47221">
    <property type="entry name" value="FIBRINOGEN ALPHA CHAIN"/>
    <property type="match status" value="1"/>
</dbReference>
<dbReference type="CDD" id="cd00087">
    <property type="entry name" value="FReD"/>
    <property type="match status" value="1"/>
</dbReference>
<dbReference type="SUPFAM" id="SSF56496">
    <property type="entry name" value="Fibrinogen C-terminal domain-like"/>
    <property type="match status" value="1"/>
</dbReference>
<dbReference type="EMBL" id="GGFJ01007159">
    <property type="protein sequence ID" value="MBW56300.1"/>
    <property type="molecule type" value="Transcribed_RNA"/>
</dbReference>
<dbReference type="SMART" id="SM00186">
    <property type="entry name" value="FBG"/>
    <property type="match status" value="1"/>
</dbReference>
<evidence type="ECO:0000256" key="7">
    <source>
        <dbReference type="SAM" id="Phobius"/>
    </source>
</evidence>
<dbReference type="GO" id="GO:0005576">
    <property type="term" value="C:extracellular region"/>
    <property type="evidence" value="ECO:0007669"/>
    <property type="project" value="UniProtKB-SubCell"/>
</dbReference>
<evidence type="ECO:0000259" key="8">
    <source>
        <dbReference type="PROSITE" id="PS51406"/>
    </source>
</evidence>
<sequence>MERAVWAIFAILITSGTIGVVVVWRIGEMNTIQFQTLWQEVVNNRHVFSEWHTESEQATADIQSKQKQTIRLLDSVAETLHNLQSESLMQREKAYKNQKEHEKRMEQFVSDLKQIRSKLNVHPGSYRSCKDEAVNVSGMYNILGKDQSYSFVAYCEQEKFNGGWMVIQHRFDGILDFDRNWKDYRNGFGEADGEHWLGLEQVYQFTKQQDCELLVELKDFHGTYKYARYDLFGIGSETEQYKLKTLGEHSGTAGDSLIYNKGMKFSTSDRDNDEKYNGNCAVECDAGWWFNDCGLTYLNGLYRNVDGPDQNNIAWYDYNNDWRALSYSRMLIRPLD</sequence>
<dbReference type="Pfam" id="PF00147">
    <property type="entry name" value="Fibrinogen_C"/>
    <property type="match status" value="1"/>
</dbReference>
<dbReference type="Gene3D" id="3.90.215.10">
    <property type="entry name" value="Gamma Fibrinogen, chain A, domain 1"/>
    <property type="match status" value="1"/>
</dbReference>
<dbReference type="InterPro" id="IPR037579">
    <property type="entry name" value="FIB_ANG-like"/>
</dbReference>
<reference evidence="9" key="1">
    <citation type="submission" date="2018-01" db="EMBL/GenBank/DDBJ databases">
        <title>An insight into the sialome of Amazonian anophelines.</title>
        <authorList>
            <person name="Ribeiro J.M."/>
            <person name="Scarpassa V."/>
            <person name="Calvo E."/>
        </authorList>
    </citation>
    <scope>NUCLEOTIDE SEQUENCE</scope>
    <source>
        <tissue evidence="9">Salivary glands</tissue>
    </source>
</reference>
<evidence type="ECO:0000256" key="3">
    <source>
        <dbReference type="ARBA" id="ARBA00022729"/>
    </source>
</evidence>
<dbReference type="InterPro" id="IPR014716">
    <property type="entry name" value="Fibrinogen_a/b/g_C_1"/>
</dbReference>
<keyword evidence="7" id="KW-1133">Transmembrane helix</keyword>
<accession>A0A2M4BTA5</accession>
<keyword evidence="3" id="KW-0732">Signal</keyword>